<keyword evidence="4" id="KW-1185">Reference proteome</keyword>
<dbReference type="KEGG" id="harc:HARCEL1_02735"/>
<dbReference type="GeneID" id="36511388"/>
<dbReference type="Proteomes" id="UP000244727">
    <property type="component" value="Chromosome"/>
</dbReference>
<dbReference type="PRINTS" id="PR00419">
    <property type="entry name" value="ADXRDTASE"/>
</dbReference>
<dbReference type="InterPro" id="IPR002937">
    <property type="entry name" value="Amino_oxidase"/>
</dbReference>
<sequence>MIAIVGGGIAGLAAARRLQAAGREVTVFEAAEQIGGLAATVETGGDPIEQYYHHLSKSEERIVEVIEEVGLGEDLHWPVGETANYVDSTVWPLDKPWEILAYPYLSLYDTFRLGMLVKGVDLRGGIPSFDSYDSLDAYDDVPIEQFVTEHTTRGVYEHFFEPLIEAKFGDRADEVSAAWLLGRVQFRGERDPIRGEYLGYLDGGFGRLIDALIEDVGRDAIQTGARVTDLELADGAVDRITVETSGDSSGPDAEGSDDGEQTARTTTAHPVDAVIVAAMPSVLESLTDYSCPIEFQGTVCSIIAMDEQLTDTYWLNVVDDAPFGALIEHTNFVPPERYGGEHLLYAVKYVDGPEDPFFQRSDDDIEAAWLDGLDDLFEQFDRSAVEWIETARNPRTAPVYERGYLDKIVPTDLSEIADGLYYAGMGSRTQYPERSLDGGIRAGERAADLICD</sequence>
<evidence type="ECO:0000313" key="4">
    <source>
        <dbReference type="Proteomes" id="UP000244727"/>
    </source>
</evidence>
<evidence type="ECO:0000256" key="1">
    <source>
        <dbReference type="SAM" id="MobiDB-lite"/>
    </source>
</evidence>
<dbReference type="NCBIfam" id="NF005560">
    <property type="entry name" value="PRK07233.1"/>
    <property type="match status" value="1"/>
</dbReference>
<dbReference type="SUPFAM" id="SSF51905">
    <property type="entry name" value="FAD/NAD(P)-binding domain"/>
    <property type="match status" value="1"/>
</dbReference>
<feature type="domain" description="Amine oxidase" evidence="2">
    <location>
        <begin position="9"/>
        <end position="450"/>
    </location>
</feature>
<evidence type="ECO:0000259" key="2">
    <source>
        <dbReference type="Pfam" id="PF01593"/>
    </source>
</evidence>
<dbReference type="Gene3D" id="3.50.50.60">
    <property type="entry name" value="FAD/NAD(P)-binding domain"/>
    <property type="match status" value="1"/>
</dbReference>
<dbReference type="InterPro" id="IPR050464">
    <property type="entry name" value="Zeta_carotene_desat/Oxidored"/>
</dbReference>
<dbReference type="EMBL" id="CP028858">
    <property type="protein sequence ID" value="AWB26704.1"/>
    <property type="molecule type" value="Genomic_DNA"/>
</dbReference>
<name>A0A2R4WYV5_9EURY</name>
<protein>
    <recommendedName>
        <fullName evidence="2">Amine oxidase domain-containing protein</fullName>
    </recommendedName>
</protein>
<reference evidence="3 4" key="1">
    <citation type="submission" date="2018-04" db="EMBL/GenBank/DDBJ databases">
        <title>Halococcoides cellulosivorans gen. nov., sp. nov., an extremely halophilic cellulose-utilizing haloarchaeon from hypersaline lakes.</title>
        <authorList>
            <person name="Sorokin D.Y."/>
            <person name="Toshchakov S.V."/>
            <person name="Samarov N.I."/>
            <person name="Korzhenkov A."/>
            <person name="Kublanov I.V."/>
        </authorList>
    </citation>
    <scope>NUCLEOTIDE SEQUENCE [LARGE SCALE GENOMIC DNA]</scope>
    <source>
        <strain evidence="3 4">HArcel1</strain>
    </source>
</reference>
<dbReference type="InterPro" id="IPR036188">
    <property type="entry name" value="FAD/NAD-bd_sf"/>
</dbReference>
<evidence type="ECO:0000313" key="3">
    <source>
        <dbReference type="EMBL" id="AWB26704.1"/>
    </source>
</evidence>
<dbReference type="Pfam" id="PF01593">
    <property type="entry name" value="Amino_oxidase"/>
    <property type="match status" value="1"/>
</dbReference>
<dbReference type="RefSeq" id="WP_108381073.1">
    <property type="nucleotide sequence ID" value="NZ_CP028858.1"/>
</dbReference>
<accession>A0A2R4WYV5</accession>
<dbReference type="AlphaFoldDB" id="A0A2R4WYV5"/>
<dbReference type="GO" id="GO:0016491">
    <property type="term" value="F:oxidoreductase activity"/>
    <property type="evidence" value="ECO:0007669"/>
    <property type="project" value="InterPro"/>
</dbReference>
<gene>
    <name evidence="3" type="ORF">HARCEL1_02735</name>
</gene>
<feature type="region of interest" description="Disordered" evidence="1">
    <location>
        <begin position="241"/>
        <end position="267"/>
    </location>
</feature>
<dbReference type="PANTHER" id="PTHR42923">
    <property type="entry name" value="PROTOPORPHYRINOGEN OXIDASE"/>
    <property type="match status" value="1"/>
</dbReference>
<organism evidence="3 4">
    <name type="scientific">Halococcoides cellulosivorans</name>
    <dbReference type="NCBI Taxonomy" id="1679096"/>
    <lineage>
        <taxon>Archaea</taxon>
        <taxon>Methanobacteriati</taxon>
        <taxon>Methanobacteriota</taxon>
        <taxon>Stenosarchaea group</taxon>
        <taxon>Halobacteria</taxon>
        <taxon>Halobacteriales</taxon>
        <taxon>Haloarculaceae</taxon>
        <taxon>Halococcoides</taxon>
    </lineage>
</organism>
<dbReference type="PANTHER" id="PTHR42923:SF3">
    <property type="entry name" value="PROTOPORPHYRINOGEN OXIDASE"/>
    <property type="match status" value="1"/>
</dbReference>
<proteinExistence type="predicted"/>